<evidence type="ECO:0000313" key="6">
    <source>
        <dbReference type="Proteomes" id="UP000027746"/>
    </source>
</evidence>
<dbReference type="EMBL" id="JAMD01000007">
    <property type="protein sequence ID" value="KEJ95219.1"/>
    <property type="molecule type" value="Genomic_DNA"/>
</dbReference>
<dbReference type="PROSITE" id="PS50949">
    <property type="entry name" value="HTH_GNTR"/>
    <property type="match status" value="1"/>
</dbReference>
<dbReference type="PRINTS" id="PR00035">
    <property type="entry name" value="HTHGNTR"/>
</dbReference>
<sequence>MEAKRAQNDWIGWQMTIRAADCIFESLIETIMGGQLAPGEPLIEQALAEKFGVSRTPVREALHRLAQAGLAERGTRRAYFVREMTPEDLAELFEATGEIESALAALAAKRMSEIERRQLMAIVESGDACDDPAIYSEINRQFHEAIKVGARNTTLAATLDELSMRTFAWRTANFREDSRRLASSRSEHRQIADAILNLDVDLTRRLVCSHVASSYLVSSDILARRKTELGGFAFQRLP</sequence>
<evidence type="ECO:0000256" key="3">
    <source>
        <dbReference type="ARBA" id="ARBA00023163"/>
    </source>
</evidence>
<dbReference type="InterPro" id="IPR000524">
    <property type="entry name" value="Tscrpt_reg_HTH_GntR"/>
</dbReference>
<dbReference type="InterPro" id="IPR011711">
    <property type="entry name" value="GntR_C"/>
</dbReference>
<dbReference type="SMART" id="SM00895">
    <property type="entry name" value="FCD"/>
    <property type="match status" value="1"/>
</dbReference>
<dbReference type="OrthoDB" id="7620579at2"/>
<comment type="caution">
    <text evidence="5">The sequence shown here is derived from an EMBL/GenBank/DDBJ whole genome shotgun (WGS) entry which is preliminary data.</text>
</comment>
<evidence type="ECO:0000313" key="5">
    <source>
        <dbReference type="EMBL" id="KEJ95219.1"/>
    </source>
</evidence>
<dbReference type="Proteomes" id="UP000027746">
    <property type="component" value="Unassembled WGS sequence"/>
</dbReference>
<feature type="domain" description="HTH gntR-type" evidence="4">
    <location>
        <begin position="17"/>
        <end position="84"/>
    </location>
</feature>
<dbReference type="SMART" id="SM00345">
    <property type="entry name" value="HTH_GNTR"/>
    <property type="match status" value="1"/>
</dbReference>
<dbReference type="Gene3D" id="1.10.10.10">
    <property type="entry name" value="Winged helix-like DNA-binding domain superfamily/Winged helix DNA-binding domain"/>
    <property type="match status" value="1"/>
</dbReference>
<evidence type="ECO:0000256" key="2">
    <source>
        <dbReference type="ARBA" id="ARBA00023125"/>
    </source>
</evidence>
<name>A0A073IZS2_9RHOB</name>
<dbReference type="PANTHER" id="PTHR43537">
    <property type="entry name" value="TRANSCRIPTIONAL REGULATOR, GNTR FAMILY"/>
    <property type="match status" value="1"/>
</dbReference>
<dbReference type="SUPFAM" id="SSF48008">
    <property type="entry name" value="GntR ligand-binding domain-like"/>
    <property type="match status" value="1"/>
</dbReference>
<accession>A0A073IZS2</accession>
<dbReference type="GO" id="GO:0003700">
    <property type="term" value="F:DNA-binding transcription factor activity"/>
    <property type="evidence" value="ECO:0007669"/>
    <property type="project" value="InterPro"/>
</dbReference>
<dbReference type="RefSeq" id="WP_037927272.1">
    <property type="nucleotide sequence ID" value="NZ_FQVP01000006.1"/>
</dbReference>
<dbReference type="InterPro" id="IPR036388">
    <property type="entry name" value="WH-like_DNA-bd_sf"/>
</dbReference>
<evidence type="ECO:0000256" key="1">
    <source>
        <dbReference type="ARBA" id="ARBA00023015"/>
    </source>
</evidence>
<dbReference type="AlphaFoldDB" id="A0A073IZS2"/>
<protein>
    <submittedName>
        <fullName evidence="5">Transcriptional regulator</fullName>
    </submittedName>
</protein>
<dbReference type="InterPro" id="IPR008920">
    <property type="entry name" value="TF_FadR/GntR_C"/>
</dbReference>
<dbReference type="PANTHER" id="PTHR43537:SF49">
    <property type="entry name" value="TRANSCRIPTIONAL REGULATORY PROTEIN"/>
    <property type="match status" value="1"/>
</dbReference>
<reference evidence="5 6" key="1">
    <citation type="submission" date="2014-01" db="EMBL/GenBank/DDBJ databases">
        <title>Sulfitobacter sp. H3 (MCCC 1A00686) Genome Sequencing.</title>
        <authorList>
            <person name="Lai Q."/>
            <person name="Hong Z."/>
        </authorList>
    </citation>
    <scope>NUCLEOTIDE SEQUENCE [LARGE SCALE GENOMIC DNA]</scope>
    <source>
        <strain evidence="5 6">H3</strain>
    </source>
</reference>
<dbReference type="Pfam" id="PF07729">
    <property type="entry name" value="FCD"/>
    <property type="match status" value="1"/>
</dbReference>
<dbReference type="Pfam" id="PF00392">
    <property type="entry name" value="GntR"/>
    <property type="match status" value="1"/>
</dbReference>
<dbReference type="Gene3D" id="1.20.120.530">
    <property type="entry name" value="GntR ligand-binding domain-like"/>
    <property type="match status" value="1"/>
</dbReference>
<keyword evidence="2" id="KW-0238">DNA-binding</keyword>
<organism evidence="5 6">
    <name type="scientific">Pseudosulfitobacter pseudonitzschiae</name>
    <dbReference type="NCBI Taxonomy" id="1402135"/>
    <lineage>
        <taxon>Bacteria</taxon>
        <taxon>Pseudomonadati</taxon>
        <taxon>Pseudomonadota</taxon>
        <taxon>Alphaproteobacteria</taxon>
        <taxon>Rhodobacterales</taxon>
        <taxon>Roseobacteraceae</taxon>
        <taxon>Pseudosulfitobacter</taxon>
    </lineage>
</organism>
<dbReference type="GO" id="GO:0003677">
    <property type="term" value="F:DNA binding"/>
    <property type="evidence" value="ECO:0007669"/>
    <property type="project" value="UniProtKB-KW"/>
</dbReference>
<keyword evidence="6" id="KW-1185">Reference proteome</keyword>
<gene>
    <name evidence="5" type="ORF">SUH3_22095</name>
</gene>
<dbReference type="InterPro" id="IPR036390">
    <property type="entry name" value="WH_DNA-bd_sf"/>
</dbReference>
<dbReference type="CDD" id="cd07377">
    <property type="entry name" value="WHTH_GntR"/>
    <property type="match status" value="1"/>
</dbReference>
<keyword evidence="1" id="KW-0805">Transcription regulation</keyword>
<dbReference type="SUPFAM" id="SSF46785">
    <property type="entry name" value="Winged helix' DNA-binding domain"/>
    <property type="match status" value="1"/>
</dbReference>
<keyword evidence="3" id="KW-0804">Transcription</keyword>
<proteinExistence type="predicted"/>
<evidence type="ECO:0000259" key="4">
    <source>
        <dbReference type="PROSITE" id="PS50949"/>
    </source>
</evidence>